<dbReference type="NCBIfam" id="TIGR03373">
    <property type="entry name" value="VI_minor_4"/>
    <property type="match status" value="1"/>
</dbReference>
<dbReference type="Pfam" id="PF09867">
    <property type="entry name" value="TagF_N"/>
    <property type="match status" value="1"/>
</dbReference>
<sequence>MAESQRALGPAWLDRYLTAPVWRFVLTPGVLGSQGWAGVLLPSVDRVGRYFPLTVCAPLDGVLLERATLDLLSSWLDRAEAAARACLAHDATVDGFEASLAAIGLPALFPAMPSQAANALLQRASPVELDRTASGPDLGTLADGVLAQVLRGYTLWWQAGGRAFLHQHLPAAARYTSMIDQTFGA</sequence>
<dbReference type="PIRSF" id="PIRSF029287">
    <property type="entry name" value="UCP029287"/>
    <property type="match status" value="1"/>
</dbReference>
<accession>A0A840BDR6</accession>
<keyword evidence="2" id="KW-1185">Reference proteome</keyword>
<gene>
    <name evidence="1" type="ORF">GGR36_000979</name>
</gene>
<evidence type="ECO:0000313" key="2">
    <source>
        <dbReference type="Proteomes" id="UP000561045"/>
    </source>
</evidence>
<dbReference type="EMBL" id="JACIET010000001">
    <property type="protein sequence ID" value="MBB4011671.1"/>
    <property type="molecule type" value="Genomic_DNA"/>
</dbReference>
<organism evidence="1 2">
    <name type="scientific">Niveibacterium umoris</name>
    <dbReference type="NCBI Taxonomy" id="1193620"/>
    <lineage>
        <taxon>Bacteria</taxon>
        <taxon>Pseudomonadati</taxon>
        <taxon>Pseudomonadota</taxon>
        <taxon>Betaproteobacteria</taxon>
        <taxon>Rhodocyclales</taxon>
        <taxon>Rhodocyclaceae</taxon>
        <taxon>Niveibacterium</taxon>
    </lineage>
</organism>
<dbReference type="InterPro" id="IPR017748">
    <property type="entry name" value="TagF"/>
</dbReference>
<comment type="caution">
    <text evidence="1">The sequence shown here is derived from an EMBL/GenBank/DDBJ whole genome shotgun (WGS) entry which is preliminary data.</text>
</comment>
<evidence type="ECO:0000313" key="1">
    <source>
        <dbReference type="EMBL" id="MBB4011671.1"/>
    </source>
</evidence>
<protein>
    <submittedName>
        <fullName evidence="1">Type VI secretion system protein ImpM</fullName>
    </submittedName>
</protein>
<dbReference type="Proteomes" id="UP000561045">
    <property type="component" value="Unassembled WGS sequence"/>
</dbReference>
<dbReference type="InterPro" id="IPR038225">
    <property type="entry name" value="TagF_sf"/>
</dbReference>
<dbReference type="AlphaFoldDB" id="A0A840BDR6"/>
<reference evidence="1 2" key="1">
    <citation type="submission" date="2020-08" db="EMBL/GenBank/DDBJ databases">
        <title>Genomic Encyclopedia of Type Strains, Phase IV (KMG-IV): sequencing the most valuable type-strain genomes for metagenomic binning, comparative biology and taxonomic classification.</title>
        <authorList>
            <person name="Goeker M."/>
        </authorList>
    </citation>
    <scope>NUCLEOTIDE SEQUENCE [LARGE SCALE GENOMIC DNA]</scope>
    <source>
        <strain evidence="1 2">DSM 106739</strain>
    </source>
</reference>
<proteinExistence type="predicted"/>
<name>A0A840BDR6_9RHOO</name>
<dbReference type="Gene3D" id="3.40.1730.10">
    <property type="entry name" value="pa0076 domain"/>
    <property type="match status" value="1"/>
</dbReference>